<dbReference type="Pfam" id="PF04082">
    <property type="entry name" value="Fungal_trans"/>
    <property type="match status" value="1"/>
</dbReference>
<dbReference type="EMBL" id="JAGHQM010002495">
    <property type="protein sequence ID" value="KAH0548604.1"/>
    <property type="molecule type" value="Genomic_DNA"/>
</dbReference>
<feature type="domain" description="Xylanolytic transcriptional activator regulatory" evidence="3">
    <location>
        <begin position="175"/>
        <end position="247"/>
    </location>
</feature>
<evidence type="ECO:0000256" key="1">
    <source>
        <dbReference type="ARBA" id="ARBA00023242"/>
    </source>
</evidence>
<dbReference type="GO" id="GO:0003677">
    <property type="term" value="F:DNA binding"/>
    <property type="evidence" value="ECO:0007669"/>
    <property type="project" value="InterPro"/>
</dbReference>
<proteinExistence type="predicted"/>
<comment type="caution">
    <text evidence="4">The sequence shown here is derived from an EMBL/GenBank/DDBJ whole genome shotgun (WGS) entry which is preliminary data.</text>
</comment>
<sequence length="730" mass="81820">MADNSPTLPLSNSFLPSRYLPKQSYDGFALPAYIKPLPVRIAPDDVEFLAKKGVLTVPETSLRNELLRSYLEYVHPYMPLLELHDFLNVIERGNGATGKLSLLLFQAVMFAGTAFVDMKHLKNAGYTTRKAARKSFFQKTRLLYDFDYEHDRIALVQALLLMTYWYETPDDQKDTWHWMGVAISLSHTIGLHRNPRNSKMDHKRQRLWKRIWWSCFMRDRLVALGMRRPTRIKSEDYDVPILTLDDFEISALNPNITCIGPECLVARDTVKQRELAIMCIEKAKLCVCISHVLSAQYSVLNNNQGAVTAEGNTTTTMMLLPRKLGAEACEVRSCDDQLSKWTEELPEEAAYQTPVPGASDNVLAVHRALLHMVYYTTLSALHRPQVLPSAPAAWPARNNGAELHEISRNKVRRAAAEITRIGKELRELDLVKYLPTTGVTVMLPAIIIHLLDIKSLDEKVRNESLLGFSLCMQVIHRLRENYAAADYATHFLEAAIRKANIQVVTSSENLLHHQYHHNNHNHKHHRHSSNHYLQQLPKRPVDMGGLLDVGRRMDLSTANLDFTNALTPPPDQSNHVHVPPSNASTDEFMATKLGAFVASTPPDSEPLEGGSGGSSNNGGNDPTVISTAHIHDLVLLAPSSPSLERHHQQASSSFDQQDTLDSFLHIPSSYPDPFFGHYDDGAPISMHGESSGFTLDMDWMNDNAADGSMSFLDPAQADFDMDDVIAQGLT</sequence>
<organism evidence="4 5">
    <name type="scientific">Trichoglossum hirsutum</name>
    <dbReference type="NCBI Taxonomy" id="265104"/>
    <lineage>
        <taxon>Eukaryota</taxon>
        <taxon>Fungi</taxon>
        <taxon>Dikarya</taxon>
        <taxon>Ascomycota</taxon>
        <taxon>Pezizomycotina</taxon>
        <taxon>Geoglossomycetes</taxon>
        <taxon>Geoglossales</taxon>
        <taxon>Geoglossaceae</taxon>
        <taxon>Trichoglossum</taxon>
    </lineage>
</organism>
<dbReference type="PANTHER" id="PTHR47425">
    <property type="entry name" value="FARB-RELATED"/>
    <property type="match status" value="1"/>
</dbReference>
<name>A0A9P8IC11_9PEZI</name>
<accession>A0A9P8IC11</accession>
<dbReference type="InterPro" id="IPR007219">
    <property type="entry name" value="XnlR_reg_dom"/>
</dbReference>
<dbReference type="GO" id="GO:0008270">
    <property type="term" value="F:zinc ion binding"/>
    <property type="evidence" value="ECO:0007669"/>
    <property type="project" value="InterPro"/>
</dbReference>
<dbReference type="InterPro" id="IPR052761">
    <property type="entry name" value="Fungal_Detox/Toxin_TFs"/>
</dbReference>
<gene>
    <name evidence="4" type="ORF">GP486_007852</name>
</gene>
<dbReference type="Proteomes" id="UP000750711">
    <property type="component" value="Unassembled WGS sequence"/>
</dbReference>
<evidence type="ECO:0000313" key="5">
    <source>
        <dbReference type="Proteomes" id="UP000750711"/>
    </source>
</evidence>
<evidence type="ECO:0000259" key="3">
    <source>
        <dbReference type="SMART" id="SM00906"/>
    </source>
</evidence>
<protein>
    <recommendedName>
        <fullName evidence="3">Xylanolytic transcriptional activator regulatory domain-containing protein</fullName>
    </recommendedName>
</protein>
<reference evidence="4" key="1">
    <citation type="submission" date="2021-03" db="EMBL/GenBank/DDBJ databases">
        <title>Comparative genomics and phylogenomic investigation of the class Geoglossomycetes provide insights into ecological specialization and systematics.</title>
        <authorList>
            <person name="Melie T."/>
            <person name="Pirro S."/>
            <person name="Miller A.N."/>
            <person name="Quandt A."/>
        </authorList>
    </citation>
    <scope>NUCLEOTIDE SEQUENCE</scope>
    <source>
        <strain evidence="4">CAQ_001_2017</strain>
    </source>
</reference>
<evidence type="ECO:0000256" key="2">
    <source>
        <dbReference type="SAM" id="MobiDB-lite"/>
    </source>
</evidence>
<keyword evidence="5" id="KW-1185">Reference proteome</keyword>
<dbReference type="PANTHER" id="PTHR47425:SF2">
    <property type="entry name" value="FARB-RELATED"/>
    <property type="match status" value="1"/>
</dbReference>
<dbReference type="GO" id="GO:0006351">
    <property type="term" value="P:DNA-templated transcription"/>
    <property type="evidence" value="ECO:0007669"/>
    <property type="project" value="InterPro"/>
</dbReference>
<dbReference type="AlphaFoldDB" id="A0A9P8IC11"/>
<dbReference type="SMART" id="SM00906">
    <property type="entry name" value="Fungal_trans"/>
    <property type="match status" value="1"/>
</dbReference>
<dbReference type="CDD" id="cd12148">
    <property type="entry name" value="fungal_TF_MHR"/>
    <property type="match status" value="1"/>
</dbReference>
<keyword evidence="1" id="KW-0539">Nucleus</keyword>
<feature type="region of interest" description="Disordered" evidence="2">
    <location>
        <begin position="597"/>
        <end position="624"/>
    </location>
</feature>
<evidence type="ECO:0000313" key="4">
    <source>
        <dbReference type="EMBL" id="KAH0548604.1"/>
    </source>
</evidence>